<reference evidence="1 2" key="1">
    <citation type="journal article" date="2014" name="Genome Announc.">
        <title>Whole-Genome Sequence of Serratia symbiotica Strain CWBI-2.3T, a Free-Living Symbiont of the Black Bean Aphid Aphis fabae.</title>
        <authorList>
            <person name="Foray V."/>
            <person name="Grigorescu A.S."/>
            <person name="Sabri A."/>
            <person name="Haubruge E."/>
            <person name="Lognay G."/>
            <person name="Francis F."/>
            <person name="Fauconnier M.L."/>
            <person name="Hance T."/>
            <person name="Thonart P."/>
        </authorList>
    </citation>
    <scope>NUCLEOTIDE SEQUENCE [LARGE SCALE GENOMIC DNA]</scope>
    <source>
        <strain evidence="1">CWBI-2.3</strain>
    </source>
</reference>
<dbReference type="PANTHER" id="PTHR34156:SF2">
    <property type="entry name" value="PROTEIN YDGH"/>
    <property type="match status" value="1"/>
</dbReference>
<dbReference type="EMBL" id="CP050855">
    <property type="protein sequence ID" value="QLH62570.1"/>
    <property type="molecule type" value="Genomic_DNA"/>
</dbReference>
<dbReference type="Gene3D" id="3.30.1660.10">
    <property type="entry name" value="Flavin-binding protein dodecin"/>
    <property type="match status" value="3"/>
</dbReference>
<name>A0A068ZB38_9GAMM</name>
<dbReference type="STRING" id="138074.SYMBAF_50407"/>
<dbReference type="Pfam" id="PF07338">
    <property type="entry name" value="YdgH_BhsA-like"/>
    <property type="match status" value="3"/>
</dbReference>
<accession>A0A068ZB38</accession>
<dbReference type="InterPro" id="IPR010854">
    <property type="entry name" value="YdgH/BhsA/McbA-like_dom"/>
</dbReference>
<dbReference type="PIRSF" id="PIRSF014774">
    <property type="entry name" value="YdgH"/>
    <property type="match status" value="1"/>
</dbReference>
<dbReference type="InterPro" id="IPR051096">
    <property type="entry name" value="BhsA/McbA_stress_biofilm_assoc"/>
</dbReference>
<dbReference type="NCBIfam" id="NF040471">
    <property type="entry name" value="ydgH_STM1478"/>
    <property type="match status" value="1"/>
</dbReference>
<evidence type="ECO:0000313" key="1">
    <source>
        <dbReference type="EMBL" id="QLH62570.1"/>
    </source>
</evidence>
<proteinExistence type="predicted"/>
<protein>
    <submittedName>
        <fullName evidence="1">DUF1471 domain-containing protein</fullName>
    </submittedName>
</protein>
<dbReference type="Proteomes" id="UP000042738">
    <property type="component" value="Chromosome"/>
</dbReference>
<dbReference type="InterPro" id="IPR036275">
    <property type="entry name" value="YdgH-like_sf"/>
</dbReference>
<dbReference type="InterPro" id="IPR025543">
    <property type="entry name" value="Dodecin-like"/>
</dbReference>
<gene>
    <name evidence="1" type="ORF">SYMBAF_05965</name>
</gene>
<dbReference type="AlphaFoldDB" id="A0A068ZB38"/>
<dbReference type="SUPFAM" id="SSF159871">
    <property type="entry name" value="YdgH-like"/>
    <property type="match status" value="3"/>
</dbReference>
<dbReference type="InterPro" id="IPR025539">
    <property type="entry name" value="YdgH"/>
</dbReference>
<sequence length="316" mass="34050">MTLKTTIIVSALLSLPVLSAHAAQELTPEKAAGLQPFDRITITGRFNAINEAVAAVSHHADKLGADSFYIQGSNSNNNSGNWRVTADLYHKSAPEVSKEPKYRIFNGVNELPKEQAYLLEPYDTVRVSGFYRSQPDVNEAVAKEARKKGAASFFIVRQIDANQGGNQFITAYIYKADAPKRRVQSPDVIPADSDAGRTALAAGGAAAANVEIPGVASSGSPSRNVGRLFETQASTGKRYTVTLPNGTQIQEVNNVTASQMVPFDSITFSGHFYSMTDVSSEVAKRAAKKGAKYYHVTRQWQNGSGGNLTISADLFK</sequence>
<evidence type="ECO:0000313" key="2">
    <source>
        <dbReference type="Proteomes" id="UP000042738"/>
    </source>
</evidence>
<dbReference type="GeneID" id="93736060"/>
<dbReference type="RefSeq" id="WP_040265999.1">
    <property type="nucleotide sequence ID" value="NZ_CAXKXZ010000010.1"/>
</dbReference>
<organism evidence="1 2">
    <name type="scientific">Serratia symbiotica</name>
    <dbReference type="NCBI Taxonomy" id="138074"/>
    <lineage>
        <taxon>Bacteria</taxon>
        <taxon>Pseudomonadati</taxon>
        <taxon>Pseudomonadota</taxon>
        <taxon>Gammaproteobacteria</taxon>
        <taxon>Enterobacterales</taxon>
        <taxon>Yersiniaceae</taxon>
        <taxon>Serratia</taxon>
    </lineage>
</organism>
<dbReference type="PANTHER" id="PTHR34156">
    <property type="entry name" value="OUTER MEMBRANE PROTEIN-RELATED-RELATED"/>
    <property type="match status" value="1"/>
</dbReference>